<keyword evidence="1" id="KW-1133">Transmembrane helix</keyword>
<keyword evidence="1" id="KW-0472">Membrane</keyword>
<keyword evidence="1" id="KW-0812">Transmembrane</keyword>
<gene>
    <name evidence="2" type="ORF">MEPE_02356</name>
</gene>
<name>A0AAJ4XJ84_9BASI</name>
<evidence type="ECO:0000313" key="3">
    <source>
        <dbReference type="Proteomes" id="UP001294444"/>
    </source>
</evidence>
<sequence>MRQWLTLSVSCCVAYVIVYVGVCSESLHSSLGKRVESEQAPIIKRMVRSMALEAHALVSFPTSRSDKVVRLLILLSNRGEILDYRSLP</sequence>
<feature type="transmembrane region" description="Helical" evidence="1">
    <location>
        <begin position="6"/>
        <end position="24"/>
    </location>
</feature>
<dbReference type="EMBL" id="OAPG01000004">
    <property type="protein sequence ID" value="SNX83649.1"/>
    <property type="molecule type" value="Genomic_DNA"/>
</dbReference>
<dbReference type="AlphaFoldDB" id="A0AAJ4XJ84"/>
<evidence type="ECO:0000256" key="1">
    <source>
        <dbReference type="SAM" id="Phobius"/>
    </source>
</evidence>
<evidence type="ECO:0000313" key="2">
    <source>
        <dbReference type="EMBL" id="SNX83649.1"/>
    </source>
</evidence>
<keyword evidence="3" id="KW-1185">Reference proteome</keyword>
<reference evidence="2" key="1">
    <citation type="submission" date="2023-10" db="EMBL/GenBank/DDBJ databases">
        <authorList>
            <person name="Guldener U."/>
        </authorList>
    </citation>
    <scope>NUCLEOTIDE SEQUENCE</scope>
    <source>
        <strain evidence="2">Mp4</strain>
    </source>
</reference>
<protein>
    <submittedName>
        <fullName evidence="2">Uncharacterized protein</fullName>
    </submittedName>
</protein>
<dbReference type="Proteomes" id="UP001294444">
    <property type="component" value="Unassembled WGS sequence"/>
</dbReference>
<accession>A0AAJ4XJ84</accession>
<organism evidence="2 3">
    <name type="scientific">Melanopsichium pennsylvanicum</name>
    <dbReference type="NCBI Taxonomy" id="63383"/>
    <lineage>
        <taxon>Eukaryota</taxon>
        <taxon>Fungi</taxon>
        <taxon>Dikarya</taxon>
        <taxon>Basidiomycota</taxon>
        <taxon>Ustilaginomycotina</taxon>
        <taxon>Ustilaginomycetes</taxon>
        <taxon>Ustilaginales</taxon>
        <taxon>Ustilaginaceae</taxon>
        <taxon>Melanopsichium</taxon>
    </lineage>
</organism>
<proteinExistence type="predicted"/>
<comment type="caution">
    <text evidence="2">The sequence shown here is derived from an EMBL/GenBank/DDBJ whole genome shotgun (WGS) entry which is preliminary data.</text>
</comment>